<dbReference type="InterPro" id="IPR024087">
    <property type="entry name" value="Creatininase-like_sf"/>
</dbReference>
<dbReference type="EMBL" id="LFWZ01000037">
    <property type="protein sequence ID" value="KON30198.1"/>
    <property type="molecule type" value="Genomic_DNA"/>
</dbReference>
<dbReference type="AlphaFoldDB" id="A0A0M0BNQ7"/>
<comment type="caution">
    <text evidence="1">The sequence shown here is derived from an EMBL/GenBank/DDBJ whole genome shotgun (WGS) entry which is preliminary data.</text>
</comment>
<sequence>GGNRNIVNLAVQLGKRYSGVMVAAPTGPSDTEIAKRVAERQRRHWDVHSGPTETSSALLLFPELAEMGRLEGWEPTLRLDPKLMEFMGPDRDDFELVSQVRAACAEPDTDDFTSSGVYGTNDPRTADVGEARQRFEEQVRFLVDFIGLWKTIPVPPAFQS</sequence>
<dbReference type="Gene3D" id="3.40.50.10310">
    <property type="entry name" value="Creatininase"/>
    <property type="match status" value="1"/>
</dbReference>
<dbReference type="SUPFAM" id="SSF102215">
    <property type="entry name" value="Creatininase"/>
    <property type="match status" value="1"/>
</dbReference>
<gene>
    <name evidence="1" type="ORF">AC482_04380</name>
</gene>
<accession>A0A0M0BNQ7</accession>
<name>A0A0M0BNQ7_9ARCH</name>
<dbReference type="Pfam" id="PF02633">
    <property type="entry name" value="Creatininase"/>
    <property type="match status" value="1"/>
</dbReference>
<organism evidence="1 2">
    <name type="scientific">miscellaneous Crenarchaeota group-15 archaeon DG-45</name>
    <dbReference type="NCBI Taxonomy" id="1685127"/>
    <lineage>
        <taxon>Archaea</taxon>
        <taxon>Candidatus Bathyarchaeota</taxon>
        <taxon>MCG-15</taxon>
    </lineage>
</organism>
<protein>
    <submittedName>
        <fullName evidence="1">Uncharacterized protein</fullName>
    </submittedName>
</protein>
<evidence type="ECO:0000313" key="2">
    <source>
        <dbReference type="Proteomes" id="UP000037210"/>
    </source>
</evidence>
<evidence type="ECO:0000313" key="1">
    <source>
        <dbReference type="EMBL" id="KON30198.1"/>
    </source>
</evidence>
<feature type="non-terminal residue" evidence="1">
    <location>
        <position position="1"/>
    </location>
</feature>
<proteinExistence type="predicted"/>
<dbReference type="Proteomes" id="UP000037210">
    <property type="component" value="Unassembled WGS sequence"/>
</dbReference>
<reference evidence="1 2" key="1">
    <citation type="submission" date="2015-06" db="EMBL/GenBank/DDBJ databases">
        <title>New insights into the roles of widespread benthic archaea in carbon and nitrogen cycling.</title>
        <authorList>
            <person name="Lazar C.S."/>
            <person name="Baker B.J."/>
            <person name="Seitz K.W."/>
            <person name="Hyde A.S."/>
            <person name="Dick G.J."/>
            <person name="Hinrichs K.-U."/>
            <person name="Teske A.P."/>
        </authorList>
    </citation>
    <scope>NUCLEOTIDE SEQUENCE [LARGE SCALE GENOMIC DNA]</scope>
    <source>
        <strain evidence="1">DG-45</strain>
    </source>
</reference>
<dbReference type="InterPro" id="IPR003785">
    <property type="entry name" value="Creatininase/forma_Hydrolase"/>
</dbReference>